<dbReference type="Proteomes" id="UP001596414">
    <property type="component" value="Unassembled WGS sequence"/>
</dbReference>
<name>A0ABD5X3I8_9EURY</name>
<keyword evidence="1" id="KW-0418">Kinase</keyword>
<dbReference type="PIRSF" id="PIRSF006221">
    <property type="entry name" value="Ketosamine-3-kinase"/>
    <property type="match status" value="1"/>
</dbReference>
<dbReference type="RefSeq" id="WP_267637846.1">
    <property type="nucleotide sequence ID" value="NZ_JAODIY010000010.1"/>
</dbReference>
<gene>
    <name evidence="1" type="ORF">ACFQJ7_00055</name>
</gene>
<dbReference type="PANTHER" id="PTHR12149">
    <property type="entry name" value="FRUCTOSAMINE 3 KINASE-RELATED PROTEIN"/>
    <property type="match status" value="1"/>
</dbReference>
<keyword evidence="1" id="KW-0808">Transferase</keyword>
<dbReference type="GO" id="GO:0016301">
    <property type="term" value="F:kinase activity"/>
    <property type="evidence" value="ECO:0007669"/>
    <property type="project" value="UniProtKB-KW"/>
</dbReference>
<organism evidence="1 2">
    <name type="scientific">Halovenus rubra</name>
    <dbReference type="NCBI Taxonomy" id="869890"/>
    <lineage>
        <taxon>Archaea</taxon>
        <taxon>Methanobacteriati</taxon>
        <taxon>Methanobacteriota</taxon>
        <taxon>Stenosarchaea group</taxon>
        <taxon>Halobacteria</taxon>
        <taxon>Halobacteriales</taxon>
        <taxon>Haloarculaceae</taxon>
        <taxon>Halovenus</taxon>
    </lineage>
</organism>
<dbReference type="Pfam" id="PF03881">
    <property type="entry name" value="Fructosamin_kin"/>
    <property type="match status" value="1"/>
</dbReference>
<dbReference type="EMBL" id="JBHSZQ010000001">
    <property type="protein sequence ID" value="MFC7124438.1"/>
    <property type="molecule type" value="Genomic_DNA"/>
</dbReference>
<reference evidence="1 2" key="1">
    <citation type="journal article" date="2014" name="Int. J. Syst. Evol. Microbiol.">
        <title>Complete genome sequence of Corynebacterium casei LMG S-19264T (=DSM 44701T), isolated from a smear-ripened cheese.</title>
        <authorList>
            <consortium name="US DOE Joint Genome Institute (JGI-PGF)"/>
            <person name="Walter F."/>
            <person name="Albersmeier A."/>
            <person name="Kalinowski J."/>
            <person name="Ruckert C."/>
        </authorList>
    </citation>
    <scope>NUCLEOTIDE SEQUENCE [LARGE SCALE GENOMIC DNA]</scope>
    <source>
        <strain evidence="1 2">CGMCC 4.7215</strain>
    </source>
</reference>
<protein>
    <submittedName>
        <fullName evidence="1">Fructosamine kinase family protein</fullName>
    </submittedName>
</protein>
<accession>A0ABD5X3I8</accession>
<dbReference type="Gene3D" id="3.30.200.20">
    <property type="entry name" value="Phosphorylase Kinase, domain 1"/>
    <property type="match status" value="1"/>
</dbReference>
<dbReference type="SUPFAM" id="SSF56112">
    <property type="entry name" value="Protein kinase-like (PK-like)"/>
    <property type="match status" value="1"/>
</dbReference>
<comment type="caution">
    <text evidence="1">The sequence shown here is derived from an EMBL/GenBank/DDBJ whole genome shotgun (WGS) entry which is preliminary data.</text>
</comment>
<evidence type="ECO:0000313" key="2">
    <source>
        <dbReference type="Proteomes" id="UP001596414"/>
    </source>
</evidence>
<dbReference type="AlphaFoldDB" id="A0ABD5X3I8"/>
<dbReference type="PANTHER" id="PTHR12149:SF8">
    <property type="entry name" value="PROTEIN-RIBULOSAMINE 3-KINASE"/>
    <property type="match status" value="1"/>
</dbReference>
<dbReference type="InterPro" id="IPR016477">
    <property type="entry name" value="Fructo-/Ketosamine-3-kinase"/>
</dbReference>
<dbReference type="Gene3D" id="3.90.1200.10">
    <property type="match status" value="1"/>
</dbReference>
<sequence length="278" mass="30746">METGHIERALGTAVGSTTELDGGMIGTVHRVSLADGRTVVTKTGETPLTIEAQMLGHLDTHGLPVPEVIHASDELLVLEYIDGTAQITPDVARDGAAYLAALHETTANGFGFSIDTLTGTVIQPNPWTEEWIPFYADNRLRHVRDLCLDAGVLGPSLARRLTGTIDRLDDILIEPDEPALIHGDVWETNLLTDGDQVVAFLDPACYYAHPEIELAYIDWTETFGESFFERYDALRGIEDGFFETRRYAYRLYPLLVHLRLFGEPYDEAVGETLDQLSG</sequence>
<dbReference type="InterPro" id="IPR011009">
    <property type="entry name" value="Kinase-like_dom_sf"/>
</dbReference>
<evidence type="ECO:0000313" key="1">
    <source>
        <dbReference type="EMBL" id="MFC7124438.1"/>
    </source>
</evidence>
<proteinExistence type="predicted"/>